<keyword evidence="4 6" id="KW-1133">Transmembrane helix</keyword>
<evidence type="ECO:0000259" key="8">
    <source>
        <dbReference type="Pfam" id="PF13807"/>
    </source>
</evidence>
<dbReference type="PANTHER" id="PTHR32309">
    <property type="entry name" value="TYROSINE-PROTEIN KINASE"/>
    <property type="match status" value="1"/>
</dbReference>
<evidence type="ECO:0000256" key="5">
    <source>
        <dbReference type="ARBA" id="ARBA00023136"/>
    </source>
</evidence>
<keyword evidence="10" id="KW-1185">Reference proteome</keyword>
<evidence type="ECO:0000256" key="1">
    <source>
        <dbReference type="ARBA" id="ARBA00004651"/>
    </source>
</evidence>
<evidence type="ECO:0000313" key="9">
    <source>
        <dbReference type="EMBL" id="PWF48943.1"/>
    </source>
</evidence>
<name>A0A2U2HN64_9BURK</name>
<dbReference type="RefSeq" id="WP_106757197.1">
    <property type="nucleotide sequence ID" value="NZ_PXWF02000122.1"/>
</dbReference>
<dbReference type="EMBL" id="PXWF02000122">
    <property type="protein sequence ID" value="PWF48943.1"/>
    <property type="molecule type" value="Genomic_DNA"/>
</dbReference>
<dbReference type="InterPro" id="IPR032807">
    <property type="entry name" value="GNVR"/>
</dbReference>
<evidence type="ECO:0000256" key="6">
    <source>
        <dbReference type="SAM" id="Phobius"/>
    </source>
</evidence>
<comment type="caution">
    <text evidence="9">The sequence shown here is derived from an EMBL/GenBank/DDBJ whole genome shotgun (WGS) entry which is preliminary data.</text>
</comment>
<dbReference type="OrthoDB" id="8884120at2"/>
<evidence type="ECO:0000256" key="3">
    <source>
        <dbReference type="ARBA" id="ARBA00022692"/>
    </source>
</evidence>
<evidence type="ECO:0000256" key="2">
    <source>
        <dbReference type="ARBA" id="ARBA00022475"/>
    </source>
</evidence>
<feature type="transmembrane region" description="Helical" evidence="6">
    <location>
        <begin position="347"/>
        <end position="367"/>
    </location>
</feature>
<dbReference type="GO" id="GO:0004713">
    <property type="term" value="F:protein tyrosine kinase activity"/>
    <property type="evidence" value="ECO:0007669"/>
    <property type="project" value="TreeGrafter"/>
</dbReference>
<organism evidence="9 10">
    <name type="scientific">Massilia glaciei</name>
    <dbReference type="NCBI Taxonomy" id="1524097"/>
    <lineage>
        <taxon>Bacteria</taxon>
        <taxon>Pseudomonadati</taxon>
        <taxon>Pseudomonadota</taxon>
        <taxon>Betaproteobacteria</taxon>
        <taxon>Burkholderiales</taxon>
        <taxon>Oxalobacteraceae</taxon>
        <taxon>Telluria group</taxon>
        <taxon>Massilia</taxon>
    </lineage>
</organism>
<dbReference type="AlphaFoldDB" id="A0A2U2HN64"/>
<dbReference type="PANTHER" id="PTHR32309:SF13">
    <property type="entry name" value="FERRIC ENTEROBACTIN TRANSPORT PROTEIN FEPE"/>
    <property type="match status" value="1"/>
</dbReference>
<accession>A0A2U2HN64</accession>
<keyword evidence="5 6" id="KW-0472">Membrane</keyword>
<dbReference type="GO" id="GO:0005886">
    <property type="term" value="C:plasma membrane"/>
    <property type="evidence" value="ECO:0007669"/>
    <property type="project" value="UniProtKB-SubCell"/>
</dbReference>
<keyword evidence="3 6" id="KW-0812">Transmembrane</keyword>
<evidence type="ECO:0000313" key="10">
    <source>
        <dbReference type="Proteomes" id="UP000241421"/>
    </source>
</evidence>
<feature type="domain" description="Polysaccharide chain length determinant N-terminal" evidence="7">
    <location>
        <begin position="16"/>
        <end position="113"/>
    </location>
</feature>
<sequence length="394" mass="42482">MQTTAADVKPAVPGSELDFLDLLIVLAKHKKLIIGLPLAVGAIVAAISLLLPNVYKATTKILPPQQAQSSAAALMAQLGGVAAAVGGSAMKNPNDLHIGMLRSRAVADKLVQKFDLRKAFDTESLEKARRLLAQNTMVAAGKDGMIVIDVESEDRKLAVGLANGYVEQLVQLNKVLAVTEAAKRRLFFEGQLVISKNNLEAAEKQLKGGLDARGVTSVDANSRAIVETISGLRARISAKDIELNAMQAFVTANNHDHKQVREELRSLRSELHKLENGRGAGPAPAAGTRAGPDNVKLLRDLRYHQTLFEMLSKQYELARLDEAKDASIIQVLDAAVEPEHKVKPRRAALVLVATVLAFAAAVTWAFLVEILANALRQPRRAAKWAALRALLRLG</sequence>
<dbReference type="Proteomes" id="UP000241421">
    <property type="component" value="Unassembled WGS sequence"/>
</dbReference>
<dbReference type="Pfam" id="PF02706">
    <property type="entry name" value="Wzz"/>
    <property type="match status" value="1"/>
</dbReference>
<proteinExistence type="predicted"/>
<dbReference type="InterPro" id="IPR050445">
    <property type="entry name" value="Bact_polysacc_biosynth/exp"/>
</dbReference>
<protein>
    <submittedName>
        <fullName evidence="9">Lipopolysaccharide biosynthesis protein</fullName>
    </submittedName>
</protein>
<evidence type="ECO:0000259" key="7">
    <source>
        <dbReference type="Pfam" id="PF02706"/>
    </source>
</evidence>
<comment type="subcellular location">
    <subcellularLocation>
        <location evidence="1">Cell membrane</location>
        <topology evidence="1">Multi-pass membrane protein</topology>
    </subcellularLocation>
</comment>
<evidence type="ECO:0000256" key="4">
    <source>
        <dbReference type="ARBA" id="ARBA00022989"/>
    </source>
</evidence>
<dbReference type="InterPro" id="IPR003856">
    <property type="entry name" value="LPS_length_determ_N"/>
</dbReference>
<keyword evidence="2" id="KW-1003">Cell membrane</keyword>
<reference evidence="9 10" key="1">
    <citation type="submission" date="2018-04" db="EMBL/GenBank/DDBJ databases">
        <title>Massilia violaceinigra sp. nov., a novel purple-pigmented bacterium isolated from Tianshan glacier, Xinjiang, China.</title>
        <authorList>
            <person name="Wang H."/>
        </authorList>
    </citation>
    <scope>NUCLEOTIDE SEQUENCE [LARGE SCALE GENOMIC DNA]</scope>
    <source>
        <strain evidence="9 10">B448-2</strain>
    </source>
</reference>
<dbReference type="Pfam" id="PF13807">
    <property type="entry name" value="GNVR"/>
    <property type="match status" value="1"/>
</dbReference>
<feature type="domain" description="Tyrosine-protein kinase G-rich" evidence="8">
    <location>
        <begin position="295"/>
        <end position="367"/>
    </location>
</feature>
<gene>
    <name evidence="9" type="ORF">C7C56_009485</name>
</gene>
<feature type="transmembrane region" description="Helical" evidence="6">
    <location>
        <begin position="32"/>
        <end position="51"/>
    </location>
</feature>